<proteinExistence type="predicted"/>
<evidence type="ECO:0000313" key="3">
    <source>
        <dbReference type="Proteomes" id="UP001165296"/>
    </source>
</evidence>
<comment type="caution">
    <text evidence="2">The sequence shown here is derived from an EMBL/GenBank/DDBJ whole genome shotgun (WGS) entry which is preliminary data.</text>
</comment>
<accession>A0ABS8AM58</accession>
<dbReference type="EMBL" id="JAJADR010000001">
    <property type="protein sequence ID" value="MCB2407305.1"/>
    <property type="molecule type" value="Genomic_DNA"/>
</dbReference>
<evidence type="ECO:0000313" key="2">
    <source>
        <dbReference type="EMBL" id="MCB2407305.1"/>
    </source>
</evidence>
<feature type="region of interest" description="Disordered" evidence="1">
    <location>
        <begin position="1"/>
        <end position="22"/>
    </location>
</feature>
<reference evidence="2" key="1">
    <citation type="submission" date="2021-10" db="EMBL/GenBank/DDBJ databases">
        <authorList>
            <person name="Dean J.D."/>
            <person name="Kim M.K."/>
            <person name="Newey C.N."/>
            <person name="Stoker T.S."/>
            <person name="Thompson D.W."/>
            <person name="Grose J.H."/>
        </authorList>
    </citation>
    <scope>NUCLEOTIDE SEQUENCE</scope>
    <source>
        <strain evidence="2">BT178</strain>
    </source>
</reference>
<dbReference type="Proteomes" id="UP001165296">
    <property type="component" value="Unassembled WGS sequence"/>
</dbReference>
<protein>
    <submittedName>
        <fullName evidence="2">Uncharacterized protein</fullName>
    </submittedName>
</protein>
<name>A0ABS8AM58_9BACT</name>
<sequence>MNMPLQHSQVEPRSATRSSRCPDWITYAAEQVRQGNRPAENTPSKASK</sequence>
<gene>
    <name evidence="2" type="ORF">LGH74_04900</name>
</gene>
<feature type="compositionally biased region" description="Polar residues" evidence="1">
    <location>
        <begin position="1"/>
        <end position="19"/>
    </location>
</feature>
<keyword evidence="3" id="KW-1185">Reference proteome</keyword>
<evidence type="ECO:0000256" key="1">
    <source>
        <dbReference type="SAM" id="MobiDB-lite"/>
    </source>
</evidence>
<organism evidence="2 3">
    <name type="scientific">Hymenobacter lucidus</name>
    <dbReference type="NCBI Taxonomy" id="2880930"/>
    <lineage>
        <taxon>Bacteria</taxon>
        <taxon>Pseudomonadati</taxon>
        <taxon>Bacteroidota</taxon>
        <taxon>Cytophagia</taxon>
        <taxon>Cytophagales</taxon>
        <taxon>Hymenobacteraceae</taxon>
        <taxon>Hymenobacter</taxon>
    </lineage>
</organism>